<dbReference type="Pfam" id="PF02626">
    <property type="entry name" value="CT_A_B"/>
    <property type="match status" value="1"/>
</dbReference>
<evidence type="ECO:0000313" key="5">
    <source>
        <dbReference type="EMBL" id="MFC5771681.1"/>
    </source>
</evidence>
<evidence type="ECO:0000256" key="1">
    <source>
        <dbReference type="ARBA" id="ARBA00022741"/>
    </source>
</evidence>
<organism evidence="5 6">
    <name type="scientific">Thauera sinica</name>
    <dbReference type="NCBI Taxonomy" id="2665146"/>
    <lineage>
        <taxon>Bacteria</taxon>
        <taxon>Pseudomonadati</taxon>
        <taxon>Pseudomonadota</taxon>
        <taxon>Betaproteobacteria</taxon>
        <taxon>Rhodocyclales</taxon>
        <taxon>Zoogloeaceae</taxon>
        <taxon>Thauera</taxon>
    </lineage>
</organism>
<dbReference type="InterPro" id="IPR052708">
    <property type="entry name" value="PxpC"/>
</dbReference>
<proteinExistence type="predicted"/>
<evidence type="ECO:0000256" key="2">
    <source>
        <dbReference type="ARBA" id="ARBA00022801"/>
    </source>
</evidence>
<evidence type="ECO:0000256" key="3">
    <source>
        <dbReference type="ARBA" id="ARBA00022840"/>
    </source>
</evidence>
<dbReference type="SMART" id="SM00797">
    <property type="entry name" value="AHS2"/>
    <property type="match status" value="1"/>
</dbReference>
<reference evidence="6" key="1">
    <citation type="journal article" date="2019" name="Int. J. Syst. Evol. Microbiol.">
        <title>The Global Catalogue of Microorganisms (GCM) 10K type strain sequencing project: providing services to taxonomists for standard genome sequencing and annotation.</title>
        <authorList>
            <consortium name="The Broad Institute Genomics Platform"/>
            <consortium name="The Broad Institute Genome Sequencing Center for Infectious Disease"/>
            <person name="Wu L."/>
            <person name="Ma J."/>
        </authorList>
    </citation>
    <scope>NUCLEOTIDE SEQUENCE [LARGE SCALE GENOMIC DNA]</scope>
    <source>
        <strain evidence="6">SHR3</strain>
    </source>
</reference>
<dbReference type="SUPFAM" id="SSF50891">
    <property type="entry name" value="Cyclophilin-like"/>
    <property type="match status" value="1"/>
</dbReference>
<dbReference type="EMBL" id="JBHSOG010000098">
    <property type="protein sequence ID" value="MFC5771681.1"/>
    <property type="molecule type" value="Genomic_DNA"/>
</dbReference>
<keyword evidence="3" id="KW-0067">ATP-binding</keyword>
<keyword evidence="6" id="KW-1185">Reference proteome</keyword>
<dbReference type="PANTHER" id="PTHR43309:SF5">
    <property type="entry name" value="5-OXOPROLINASE SUBUNIT C"/>
    <property type="match status" value="1"/>
</dbReference>
<keyword evidence="1" id="KW-0547">Nucleotide-binding</keyword>
<protein>
    <submittedName>
        <fullName evidence="5">Biotin-dependent carboxyltransferase family protein</fullName>
    </submittedName>
</protein>
<name>A0ABW1AWR0_9RHOO</name>
<feature type="domain" description="Carboxyltransferase" evidence="4">
    <location>
        <begin position="28"/>
        <end position="310"/>
    </location>
</feature>
<gene>
    <name evidence="5" type="ORF">ACFPTN_20070</name>
</gene>
<sequence>MSAGVRLEVLAPGAYASLQDGGRRGWRRIGVPWAGVLDSRLMRIANVLVGNAEAAPVIECFDGGLQLAARGGAVRVAVAGDATLEVERGGERVPLAAWRSLTLADGEVLRVRRLGAGRIAVVPVEGLALPVVLGSAATYARAGLGGLGGALSGRALAAGMRLASAAASGAPERVLPLPPPLDGGPIRIVPGPQADHFTDAARALLVEAEYRVTAEADRMGVRLEGPVLEHAGAREIVSDATVPGAIQVPGNGQPIVLLADAQTAGGYPKIATVISADLGRLAGCRPGQVLRFAAVDAVEGERLARAAEAETRALLASVRPLRGEGVDLAALYAGNLVSGVVHALSDEYRPLPDVEHGPDGASS</sequence>
<dbReference type="Proteomes" id="UP001595974">
    <property type="component" value="Unassembled WGS sequence"/>
</dbReference>
<comment type="caution">
    <text evidence="5">The sequence shown here is derived from an EMBL/GenBank/DDBJ whole genome shotgun (WGS) entry which is preliminary data.</text>
</comment>
<evidence type="ECO:0000313" key="6">
    <source>
        <dbReference type="Proteomes" id="UP001595974"/>
    </source>
</evidence>
<accession>A0ABW1AWR0</accession>
<dbReference type="InterPro" id="IPR029000">
    <property type="entry name" value="Cyclophilin-like_dom_sf"/>
</dbReference>
<dbReference type="RefSeq" id="WP_385961904.1">
    <property type="nucleotide sequence ID" value="NZ_JBHSOG010000098.1"/>
</dbReference>
<dbReference type="InterPro" id="IPR003778">
    <property type="entry name" value="CT_A_B"/>
</dbReference>
<evidence type="ECO:0000259" key="4">
    <source>
        <dbReference type="SMART" id="SM00797"/>
    </source>
</evidence>
<dbReference type="NCBIfam" id="TIGR00724">
    <property type="entry name" value="urea_amlyse_rel"/>
    <property type="match status" value="1"/>
</dbReference>
<dbReference type="Gene3D" id="2.40.100.10">
    <property type="entry name" value="Cyclophilin-like"/>
    <property type="match status" value="1"/>
</dbReference>
<keyword evidence="2" id="KW-0378">Hydrolase</keyword>
<dbReference type="PANTHER" id="PTHR43309">
    <property type="entry name" value="5-OXOPROLINASE SUBUNIT C"/>
    <property type="match status" value="1"/>
</dbReference>